<comment type="caution">
    <text evidence="7">The sequence shown here is derived from an EMBL/GenBank/DDBJ whole genome shotgun (WGS) entry which is preliminary data.</text>
</comment>
<sequence>MTGERTAAAPSDSAVPSGSAPLSDASAPSGWHLADALRERVAPPRFPDREFPVTRYGARGDGRTDCTEAIRRAVADCHAAGGGHVTVPRGTYATGAIHLLSNVDLHVEAGARLAFSRDPAAYLPVVLSRFQGVECYAYSPFIYAHGQENIAVTGAGTLDGRADETHWWPWSGQEEFGWRPGIPQQEDDWPALWRQAEYGVPVTERVYGAGHWFRPNFIEPYGCRNVLIEGVTIIRSPMWEIHPVLCSNVLVQDVVIDSPGPNNDGIDPESCRDVVIRRCTINAGDDCIAIKSGREADGRRVNVPSENILIEDCDLRHRYGAITLGSDLTGGVRNVFVRNCRIGGPGLYFGLYIKTNSVRGGFAENIHLDGITVSNLTKEFVTCDFFRGEGDSGDQTPVVRNIDIRNVTVGRARRALLARGYERSRIEGLRLTDCAFGELAEGDRLENVEGLVLDNVTRNGEPIAHEP</sequence>
<evidence type="ECO:0000256" key="2">
    <source>
        <dbReference type="ARBA" id="ARBA00022801"/>
    </source>
</evidence>
<reference evidence="7 8" key="1">
    <citation type="submission" date="2024-10" db="EMBL/GenBank/DDBJ databases">
        <title>The Natural Products Discovery Center: Release of the First 8490 Sequenced Strains for Exploring Actinobacteria Biosynthetic Diversity.</title>
        <authorList>
            <person name="Kalkreuter E."/>
            <person name="Kautsar S.A."/>
            <person name="Yang D."/>
            <person name="Bader C.D."/>
            <person name="Teijaro C.N."/>
            <person name="Fluegel L."/>
            <person name="Davis C.M."/>
            <person name="Simpson J.R."/>
            <person name="Lauterbach L."/>
            <person name="Steele A.D."/>
            <person name="Gui C."/>
            <person name="Meng S."/>
            <person name="Li G."/>
            <person name="Viehrig K."/>
            <person name="Ye F."/>
            <person name="Su P."/>
            <person name="Kiefer A.F."/>
            <person name="Nichols A."/>
            <person name="Cepeda A.J."/>
            <person name="Yan W."/>
            <person name="Fan B."/>
            <person name="Jiang Y."/>
            <person name="Adhikari A."/>
            <person name="Zheng C.-J."/>
            <person name="Schuster L."/>
            <person name="Cowan T.M."/>
            <person name="Smanski M.J."/>
            <person name="Chevrette M.G."/>
            <person name="De Carvalho L.P.S."/>
            <person name="Shen B."/>
        </authorList>
    </citation>
    <scope>NUCLEOTIDE SEQUENCE [LARGE SCALE GENOMIC DNA]</scope>
    <source>
        <strain evidence="7 8">NPDC020327</strain>
    </source>
</reference>
<dbReference type="Pfam" id="PF00295">
    <property type="entry name" value="Glyco_hydro_28"/>
    <property type="match status" value="1"/>
</dbReference>
<dbReference type="Gene3D" id="2.160.20.10">
    <property type="entry name" value="Single-stranded right-handed beta-helix, Pectin lyase-like"/>
    <property type="match status" value="1"/>
</dbReference>
<dbReference type="Proteomes" id="UP001611548">
    <property type="component" value="Unassembled WGS sequence"/>
</dbReference>
<keyword evidence="8" id="KW-1185">Reference proteome</keyword>
<keyword evidence="3 4" id="KW-0326">Glycosidase</keyword>
<evidence type="ECO:0000259" key="6">
    <source>
        <dbReference type="Pfam" id="PF12708"/>
    </source>
</evidence>
<evidence type="ECO:0000256" key="1">
    <source>
        <dbReference type="ARBA" id="ARBA00008834"/>
    </source>
</evidence>
<accession>A0ABW7UYP8</accession>
<dbReference type="SUPFAM" id="SSF51126">
    <property type="entry name" value="Pectin lyase-like"/>
    <property type="match status" value="1"/>
</dbReference>
<dbReference type="InterPro" id="IPR000743">
    <property type="entry name" value="Glyco_hydro_28"/>
</dbReference>
<dbReference type="GO" id="GO:0016798">
    <property type="term" value="F:hydrolase activity, acting on glycosyl bonds"/>
    <property type="evidence" value="ECO:0007669"/>
    <property type="project" value="UniProtKB-KW"/>
</dbReference>
<dbReference type="SMART" id="SM00710">
    <property type="entry name" value="PbH1"/>
    <property type="match status" value="5"/>
</dbReference>
<dbReference type="PANTHER" id="PTHR31339:SF9">
    <property type="entry name" value="PLASMIN AND FIBRONECTIN-BINDING PROTEIN A"/>
    <property type="match status" value="1"/>
</dbReference>
<keyword evidence="2 4" id="KW-0378">Hydrolase</keyword>
<evidence type="ECO:0000256" key="4">
    <source>
        <dbReference type="RuleBase" id="RU361169"/>
    </source>
</evidence>
<evidence type="ECO:0000313" key="8">
    <source>
        <dbReference type="Proteomes" id="UP001611548"/>
    </source>
</evidence>
<organism evidence="7 8">
    <name type="scientific">Streptomyces pathocidini</name>
    <dbReference type="NCBI Taxonomy" id="1650571"/>
    <lineage>
        <taxon>Bacteria</taxon>
        <taxon>Bacillati</taxon>
        <taxon>Actinomycetota</taxon>
        <taxon>Actinomycetes</taxon>
        <taxon>Kitasatosporales</taxon>
        <taxon>Streptomycetaceae</taxon>
        <taxon>Streptomyces</taxon>
    </lineage>
</organism>
<gene>
    <name evidence="7" type="ORF">ACH429_20460</name>
</gene>
<evidence type="ECO:0000256" key="3">
    <source>
        <dbReference type="ARBA" id="ARBA00023295"/>
    </source>
</evidence>
<evidence type="ECO:0000256" key="5">
    <source>
        <dbReference type="SAM" id="MobiDB-lite"/>
    </source>
</evidence>
<dbReference type="Pfam" id="PF12708">
    <property type="entry name" value="Pect-lyase_RHGA_epim"/>
    <property type="match status" value="1"/>
</dbReference>
<dbReference type="InterPro" id="IPR012334">
    <property type="entry name" value="Pectin_lyas_fold"/>
</dbReference>
<dbReference type="RefSeq" id="WP_079101045.1">
    <property type="nucleotide sequence ID" value="NZ_JBIRWE010000009.1"/>
</dbReference>
<dbReference type="InterPro" id="IPR011050">
    <property type="entry name" value="Pectin_lyase_fold/virulence"/>
</dbReference>
<dbReference type="InterPro" id="IPR051801">
    <property type="entry name" value="GH28_Enzymes"/>
</dbReference>
<dbReference type="InterPro" id="IPR024535">
    <property type="entry name" value="RHGA/B-epi-like_pectate_lyase"/>
</dbReference>
<dbReference type="PANTHER" id="PTHR31339">
    <property type="entry name" value="PECTIN LYASE-RELATED"/>
    <property type="match status" value="1"/>
</dbReference>
<dbReference type="EMBL" id="JBIRWE010000009">
    <property type="protein sequence ID" value="MFI1966449.1"/>
    <property type="molecule type" value="Genomic_DNA"/>
</dbReference>
<name>A0ABW7UYP8_9ACTN</name>
<feature type="region of interest" description="Disordered" evidence="5">
    <location>
        <begin position="1"/>
        <end position="29"/>
    </location>
</feature>
<dbReference type="EC" id="3.2.1.-" evidence="7"/>
<dbReference type="InterPro" id="IPR006626">
    <property type="entry name" value="PbH1"/>
</dbReference>
<protein>
    <submittedName>
        <fullName evidence="7">Glycoside hydrolase family 28 protein</fullName>
        <ecNumber evidence="7">3.2.1.-</ecNumber>
    </submittedName>
</protein>
<proteinExistence type="inferred from homology"/>
<comment type="similarity">
    <text evidence="1 4">Belongs to the glycosyl hydrolase 28 family.</text>
</comment>
<evidence type="ECO:0000313" key="7">
    <source>
        <dbReference type="EMBL" id="MFI1966449.1"/>
    </source>
</evidence>
<feature type="domain" description="Rhamnogalacturonase A/B/Epimerase-like pectate lyase" evidence="6">
    <location>
        <begin position="53"/>
        <end position="104"/>
    </location>
</feature>